<dbReference type="InterPro" id="IPR033196">
    <property type="entry name" value="Rrp43"/>
</dbReference>
<evidence type="ECO:0000313" key="14">
    <source>
        <dbReference type="Proteomes" id="UP000012960"/>
    </source>
</evidence>
<proteinExistence type="inferred from homology"/>
<evidence type="ECO:0000256" key="1">
    <source>
        <dbReference type="ARBA" id="ARBA00004496"/>
    </source>
</evidence>
<keyword evidence="6" id="KW-0271">Exosome</keyword>
<evidence type="ECO:0000256" key="7">
    <source>
        <dbReference type="ARBA" id="ARBA00022884"/>
    </source>
</evidence>
<dbReference type="CDD" id="cd11369">
    <property type="entry name" value="RNase_PH_RRP43"/>
    <property type="match status" value="1"/>
</dbReference>
<dbReference type="GO" id="GO:0034476">
    <property type="term" value="P:U5 snRNA 3'-end processing"/>
    <property type="evidence" value="ECO:0000318"/>
    <property type="project" value="GO_Central"/>
</dbReference>
<feature type="domain" description="Exoribonuclease phosphorolytic" evidence="11">
    <location>
        <begin position="229"/>
        <end position="290"/>
    </location>
</feature>
<dbReference type="GO" id="GO:0016075">
    <property type="term" value="P:rRNA catabolic process"/>
    <property type="evidence" value="ECO:0000318"/>
    <property type="project" value="GO_Central"/>
</dbReference>
<dbReference type="InParanoid" id="A0A804JRC0"/>
<dbReference type="Gene3D" id="3.30.230.70">
    <property type="entry name" value="GHMP Kinase, N-terminal domain"/>
    <property type="match status" value="1"/>
</dbReference>
<gene>
    <name evidence="12" type="ORF">GSMUA_52320.1</name>
</gene>
<dbReference type="GO" id="GO:0034473">
    <property type="term" value="P:U1 snRNA 3'-end processing"/>
    <property type="evidence" value="ECO:0000318"/>
    <property type="project" value="GO_Central"/>
</dbReference>
<dbReference type="Gramene" id="Ma07_t02450.1">
    <property type="protein sequence ID" value="Ma07_p02450.1"/>
    <property type="gene ID" value="Ma07_g02450"/>
</dbReference>
<organism evidence="13 14">
    <name type="scientific">Musa acuminata subsp. malaccensis</name>
    <name type="common">Wild banana</name>
    <name type="synonym">Musa malaccensis</name>
    <dbReference type="NCBI Taxonomy" id="214687"/>
    <lineage>
        <taxon>Eukaryota</taxon>
        <taxon>Viridiplantae</taxon>
        <taxon>Streptophyta</taxon>
        <taxon>Embryophyta</taxon>
        <taxon>Tracheophyta</taxon>
        <taxon>Spermatophyta</taxon>
        <taxon>Magnoliopsida</taxon>
        <taxon>Liliopsida</taxon>
        <taxon>Zingiberales</taxon>
        <taxon>Musaceae</taxon>
        <taxon>Musa</taxon>
    </lineage>
</organism>
<dbReference type="GO" id="GO:0005730">
    <property type="term" value="C:nucleolus"/>
    <property type="evidence" value="ECO:0007669"/>
    <property type="project" value="UniProtKB-SubCell"/>
</dbReference>
<dbReference type="PANTHER" id="PTHR11097">
    <property type="entry name" value="EXOSOME COMPLEX EXONUCLEASE RIBOSOMAL RNA PROCESSING PROTEIN"/>
    <property type="match status" value="1"/>
</dbReference>
<dbReference type="InterPro" id="IPR050590">
    <property type="entry name" value="Exosome_comp_Rrp42_subfam"/>
</dbReference>
<dbReference type="InterPro" id="IPR015847">
    <property type="entry name" value="ExoRNase_PH_dom2"/>
</dbReference>
<feature type="domain" description="Exoribonuclease phosphorolytic" evidence="10">
    <location>
        <begin position="57"/>
        <end position="191"/>
    </location>
</feature>
<evidence type="ECO:0000256" key="9">
    <source>
        <dbReference type="ARBA" id="ARBA00030617"/>
    </source>
</evidence>
<evidence type="ECO:0000313" key="12">
    <source>
        <dbReference type="EMBL" id="CAG1855406.1"/>
    </source>
</evidence>
<dbReference type="EMBL" id="HG996473">
    <property type="protein sequence ID" value="CAG1855406.1"/>
    <property type="molecule type" value="Genomic_DNA"/>
</dbReference>
<evidence type="ECO:0000313" key="13">
    <source>
        <dbReference type="EnsemblPlants" id="Ma07_p02450.1"/>
    </source>
</evidence>
<evidence type="ECO:0000256" key="3">
    <source>
        <dbReference type="ARBA" id="ARBA00006678"/>
    </source>
</evidence>
<dbReference type="OMA" id="EIKAFWV"/>
<dbReference type="GO" id="GO:0034475">
    <property type="term" value="P:U4 snRNA 3'-end processing"/>
    <property type="evidence" value="ECO:0000318"/>
    <property type="project" value="GO_Central"/>
</dbReference>
<name>A0A804JRC0_MUSAM</name>
<keyword evidence="7" id="KW-0694">RNA-binding</keyword>
<keyword evidence="8" id="KW-0539">Nucleus</keyword>
<dbReference type="InterPro" id="IPR001247">
    <property type="entry name" value="ExoRNase_PH_dom1"/>
</dbReference>
<protein>
    <recommendedName>
        <fullName evidence="9">Ribosomal RNA-processing protein 43</fullName>
    </recommendedName>
</protein>
<dbReference type="SUPFAM" id="SSF54211">
    <property type="entry name" value="Ribosomal protein S5 domain 2-like"/>
    <property type="match status" value="1"/>
</dbReference>
<dbReference type="GO" id="GO:0071028">
    <property type="term" value="P:nuclear mRNA surveillance"/>
    <property type="evidence" value="ECO:0000318"/>
    <property type="project" value="GO_Central"/>
</dbReference>
<dbReference type="Pfam" id="PF01138">
    <property type="entry name" value="RNase_PH"/>
    <property type="match status" value="1"/>
</dbReference>
<keyword evidence="14" id="KW-1185">Reference proteome</keyword>
<dbReference type="SUPFAM" id="SSF55666">
    <property type="entry name" value="Ribonuclease PH domain 2-like"/>
    <property type="match status" value="1"/>
</dbReference>
<evidence type="ECO:0000256" key="6">
    <source>
        <dbReference type="ARBA" id="ARBA00022835"/>
    </source>
</evidence>
<dbReference type="FunCoup" id="A0A804JRC0">
    <property type="interactions" value="2039"/>
</dbReference>
<dbReference type="GO" id="GO:0000467">
    <property type="term" value="P:exonucleolytic trimming to generate mature 3'-end of 5.8S rRNA from tricistronic rRNA transcript (SSU-rRNA, 5.8S rRNA, LSU-rRNA)"/>
    <property type="evidence" value="ECO:0000318"/>
    <property type="project" value="GO_Central"/>
</dbReference>
<dbReference type="InterPro" id="IPR027408">
    <property type="entry name" value="PNPase/RNase_PH_dom_sf"/>
</dbReference>
<evidence type="ECO:0000256" key="8">
    <source>
        <dbReference type="ARBA" id="ARBA00023242"/>
    </source>
</evidence>
<dbReference type="InterPro" id="IPR036345">
    <property type="entry name" value="ExoRNase_PH_dom2_sf"/>
</dbReference>
<keyword evidence="5" id="KW-0698">rRNA processing</keyword>
<dbReference type="Proteomes" id="UP000012960">
    <property type="component" value="Unplaced"/>
</dbReference>
<dbReference type="GO" id="GO:0071038">
    <property type="term" value="P:TRAMP-dependent tRNA surveillance pathway"/>
    <property type="evidence" value="ECO:0000318"/>
    <property type="project" value="GO_Central"/>
</dbReference>
<accession>A0A804JRC0</accession>
<comment type="similarity">
    <text evidence="3">Belongs to the RNase PH family.</text>
</comment>
<sequence length="313" mass="33461">MAAASTSGSSRDIGGSGGGLAAGEMEVEAYRRLFPLPFYERHLLDSVRPDARPLHRARDTSIALGPVASADGSALVKIGDTTMLAAIKLEVMTPSADAPDEGSLAIEFHMPPICSPIVRPGRPAEVAPVVSKQLSDVIMSSGMINLKELSLITGKAAWMAYLDIYCLNADGSLFDAALLSAIAAFSHLQIPLVSLSDDGRVVAVSGDLLEDESTPELVNKERKLLLHSIPFSLTCILHKKYILADPTAEEESIMETSITVVLDSSERLVSIYKPGGPVLAHTSTVKDCIVLTKHRMKELQNILEESLSAMEVV</sequence>
<dbReference type="GO" id="GO:0071035">
    <property type="term" value="P:nuclear polyadenylation-dependent rRNA catabolic process"/>
    <property type="evidence" value="ECO:0000318"/>
    <property type="project" value="GO_Central"/>
</dbReference>
<dbReference type="InterPro" id="IPR020568">
    <property type="entry name" value="Ribosomal_Su5_D2-typ_SF"/>
</dbReference>
<evidence type="ECO:0000256" key="2">
    <source>
        <dbReference type="ARBA" id="ARBA00004604"/>
    </source>
</evidence>
<dbReference type="GO" id="GO:0035925">
    <property type="term" value="F:mRNA 3'-UTR AU-rich region binding"/>
    <property type="evidence" value="ECO:0000318"/>
    <property type="project" value="GO_Central"/>
</dbReference>
<dbReference type="Pfam" id="PF03725">
    <property type="entry name" value="RNase_PH_C"/>
    <property type="match status" value="1"/>
</dbReference>
<reference evidence="13" key="2">
    <citation type="submission" date="2021-05" db="UniProtKB">
        <authorList>
            <consortium name="EnsemblPlants"/>
        </authorList>
    </citation>
    <scope>IDENTIFICATION</scope>
    <source>
        <strain evidence="13">subsp. malaccensis</strain>
    </source>
</reference>
<evidence type="ECO:0000259" key="10">
    <source>
        <dbReference type="Pfam" id="PF01138"/>
    </source>
</evidence>
<keyword evidence="4" id="KW-0963">Cytoplasm</keyword>
<dbReference type="KEGG" id="mus:103990836"/>
<evidence type="ECO:0000256" key="4">
    <source>
        <dbReference type="ARBA" id="ARBA00022490"/>
    </source>
</evidence>
<evidence type="ECO:0000256" key="5">
    <source>
        <dbReference type="ARBA" id="ARBA00022552"/>
    </source>
</evidence>
<dbReference type="OrthoDB" id="45882at2759"/>
<reference evidence="12" key="1">
    <citation type="submission" date="2021-03" db="EMBL/GenBank/DDBJ databases">
        <authorList>
            <consortium name="Genoscope - CEA"/>
            <person name="William W."/>
        </authorList>
    </citation>
    <scope>NUCLEOTIDE SEQUENCE</scope>
    <source>
        <strain evidence="12">Doubled-haploid Pahang</strain>
    </source>
</reference>
<dbReference type="GO" id="GO:0000176">
    <property type="term" value="C:nuclear exosome (RNase complex)"/>
    <property type="evidence" value="ECO:0000318"/>
    <property type="project" value="GO_Central"/>
</dbReference>
<dbReference type="GO" id="GO:0000177">
    <property type="term" value="C:cytoplasmic exosome (RNase complex)"/>
    <property type="evidence" value="ECO:0000318"/>
    <property type="project" value="GO_Central"/>
</dbReference>
<dbReference type="EnsemblPlants" id="Ma07_t02450.1">
    <property type="protein sequence ID" value="Ma07_p02450.1"/>
    <property type="gene ID" value="Ma07_g02450"/>
</dbReference>
<dbReference type="PANTHER" id="PTHR11097:SF9">
    <property type="entry name" value="EXOSOME COMPLEX COMPONENT RRP43"/>
    <property type="match status" value="1"/>
</dbReference>
<evidence type="ECO:0000259" key="11">
    <source>
        <dbReference type="Pfam" id="PF03725"/>
    </source>
</evidence>
<dbReference type="FunFam" id="3.30.230.70:FF:000018">
    <property type="entry name" value="Exosome complex exonuclease RRP43"/>
    <property type="match status" value="1"/>
</dbReference>
<comment type="subcellular location">
    <subcellularLocation>
        <location evidence="1">Cytoplasm</location>
    </subcellularLocation>
    <subcellularLocation>
        <location evidence="2">Nucleus</location>
        <location evidence="2">Nucleolus</location>
    </subcellularLocation>
</comment>
<dbReference type="AlphaFoldDB" id="A0A804JRC0"/>